<accession>A0A7N2MCD9</accession>
<dbReference type="AlphaFoldDB" id="A0A7N2MCD9"/>
<name>A0A7N2MCD9_QUELO</name>
<dbReference type="EMBL" id="LRBV02000008">
    <property type="status" value="NOT_ANNOTATED_CDS"/>
    <property type="molecule type" value="Genomic_DNA"/>
</dbReference>
<dbReference type="PANTHER" id="PTHR13301">
    <property type="entry name" value="X-BOX TRANSCRIPTION FACTOR-RELATED"/>
    <property type="match status" value="1"/>
</dbReference>
<reference evidence="1" key="2">
    <citation type="submission" date="2021-01" db="UniProtKB">
        <authorList>
            <consortium name="EnsemblPlants"/>
        </authorList>
    </citation>
    <scope>IDENTIFICATION</scope>
</reference>
<dbReference type="Gramene" id="QL08p031974:mrna">
    <property type="protein sequence ID" value="QL08p031974:mrna"/>
    <property type="gene ID" value="QL08p031974"/>
</dbReference>
<dbReference type="InParanoid" id="A0A7N2MCD9"/>
<dbReference type="Proteomes" id="UP000594261">
    <property type="component" value="Chromosome 8"/>
</dbReference>
<evidence type="ECO:0000313" key="1">
    <source>
        <dbReference type="EnsemblPlants" id="QL08p031974:mrna"/>
    </source>
</evidence>
<protein>
    <submittedName>
        <fullName evidence="1">Uncharacterized protein</fullName>
    </submittedName>
</protein>
<dbReference type="EnsemblPlants" id="QL08p031974:mrna">
    <property type="protein sequence ID" value="QL08p031974:mrna"/>
    <property type="gene ID" value="QL08p031974"/>
</dbReference>
<keyword evidence="2" id="KW-1185">Reference proteome</keyword>
<organism evidence="1 2">
    <name type="scientific">Quercus lobata</name>
    <name type="common">Valley oak</name>
    <dbReference type="NCBI Taxonomy" id="97700"/>
    <lineage>
        <taxon>Eukaryota</taxon>
        <taxon>Viridiplantae</taxon>
        <taxon>Streptophyta</taxon>
        <taxon>Embryophyta</taxon>
        <taxon>Tracheophyta</taxon>
        <taxon>Spermatophyta</taxon>
        <taxon>Magnoliopsida</taxon>
        <taxon>eudicotyledons</taxon>
        <taxon>Gunneridae</taxon>
        <taxon>Pentapetalae</taxon>
        <taxon>rosids</taxon>
        <taxon>fabids</taxon>
        <taxon>Fagales</taxon>
        <taxon>Fagaceae</taxon>
        <taxon>Quercus</taxon>
    </lineage>
</organism>
<evidence type="ECO:0000313" key="2">
    <source>
        <dbReference type="Proteomes" id="UP000594261"/>
    </source>
</evidence>
<proteinExistence type="predicted"/>
<reference evidence="1 2" key="1">
    <citation type="journal article" date="2016" name="G3 (Bethesda)">
        <title>First Draft Assembly and Annotation of the Genome of a California Endemic Oak Quercus lobata Nee (Fagaceae).</title>
        <authorList>
            <person name="Sork V.L."/>
            <person name="Fitz-Gibbon S.T."/>
            <person name="Puiu D."/>
            <person name="Crepeau M."/>
            <person name="Gugger P.F."/>
            <person name="Sherman R."/>
            <person name="Stevens K."/>
            <person name="Langley C.H."/>
            <person name="Pellegrini M."/>
            <person name="Salzberg S.L."/>
        </authorList>
    </citation>
    <scope>NUCLEOTIDE SEQUENCE [LARGE SCALE GENOMIC DNA]</scope>
    <source>
        <strain evidence="1 2">cv. SW786</strain>
    </source>
</reference>
<sequence length="74" mass="8679">MYANNPKIVLYAMCLLLGSNSEKEIAFVQFSQAFYDGLKDDPYGNQLVVMRELEYGMRIFWTARILLWGNRMFS</sequence>